<dbReference type="Proteomes" id="UP000646308">
    <property type="component" value="Unassembled WGS sequence"/>
</dbReference>
<reference evidence="1" key="1">
    <citation type="submission" date="2019-11" db="EMBL/GenBank/DDBJ databases">
        <title>Whole genome comparisons of Staphylococcus agnetis isolates from cattle and chickens.</title>
        <authorList>
            <person name="Rhoads D."/>
            <person name="Shwani A."/>
            <person name="Adkins P."/>
            <person name="Calcutt M."/>
            <person name="Middleton J."/>
        </authorList>
    </citation>
    <scope>NUCLEOTIDE SEQUENCE</scope>
    <source>
        <strain evidence="1">1387</strain>
    </source>
</reference>
<evidence type="ECO:0000313" key="2">
    <source>
        <dbReference type="Proteomes" id="UP000646308"/>
    </source>
</evidence>
<dbReference type="EMBL" id="WMFL01000045">
    <property type="protein sequence ID" value="NJI01806.1"/>
    <property type="molecule type" value="Genomic_DNA"/>
</dbReference>
<dbReference type="RefSeq" id="WP_107378685.1">
    <property type="nucleotide sequence ID" value="NZ_PZDT01000014.1"/>
</dbReference>
<organism evidence="1 2">
    <name type="scientific">Staphylococcus agnetis</name>
    <dbReference type="NCBI Taxonomy" id="985762"/>
    <lineage>
        <taxon>Bacteria</taxon>
        <taxon>Bacillati</taxon>
        <taxon>Bacillota</taxon>
        <taxon>Bacilli</taxon>
        <taxon>Bacillales</taxon>
        <taxon>Staphylococcaceae</taxon>
        <taxon>Staphylococcus</taxon>
    </lineage>
</organism>
<accession>A0A2T4MCQ7</accession>
<protein>
    <submittedName>
        <fullName evidence="1">Uncharacterized protein</fullName>
    </submittedName>
</protein>
<name>A0A2T4MCQ7_9STAP</name>
<sequence length="139" mass="14960">MSLSILSKLAMAGVVLTGVTGASVLGSITGVNYEAKAEESNPNSQYFNYKLGDKELDLKDIFTSNTLSAKILSEKLTSKLEAQGLNPENYKFKMTVKKTDGKTIQGGPSLVKGSEYIGTQTAEFNPNKDTITEFEIVPA</sequence>
<evidence type="ECO:0000313" key="1">
    <source>
        <dbReference type="EMBL" id="NJI01806.1"/>
    </source>
</evidence>
<proteinExistence type="predicted"/>
<comment type="caution">
    <text evidence="1">The sequence shown here is derived from an EMBL/GenBank/DDBJ whole genome shotgun (WGS) entry which is preliminary data.</text>
</comment>
<dbReference type="AlphaFoldDB" id="A0A2T4MCQ7"/>
<gene>
    <name evidence="1" type="ORF">GLV84_02895</name>
</gene>